<keyword evidence="1" id="KW-0472">Membrane</keyword>
<dbReference type="RefSeq" id="WP_094473741.1">
    <property type="nucleotide sequence ID" value="NZ_NOXT01000109.1"/>
</dbReference>
<keyword evidence="1" id="KW-1133">Transmembrane helix</keyword>
<dbReference type="OrthoDB" id="9804637at2"/>
<sequence length="96" mass="10513">MKLQSALAIYLLFWTLTLFAVLPFGVKTAEEDGSEPVPGQATSAPSNPMILKKMLWTTAISAVLFGLFMANYVFGWVGVDDVPFWQTRGPYAPVKG</sequence>
<organism evidence="2 3">
    <name type="scientific">Sandarakinorhabdus cyanobacteriorum</name>
    <dbReference type="NCBI Taxonomy" id="1981098"/>
    <lineage>
        <taxon>Bacteria</taxon>
        <taxon>Pseudomonadati</taxon>
        <taxon>Pseudomonadota</taxon>
        <taxon>Alphaproteobacteria</taxon>
        <taxon>Sphingomonadales</taxon>
        <taxon>Sphingosinicellaceae</taxon>
        <taxon>Sandarakinorhabdus</taxon>
    </lineage>
</organism>
<keyword evidence="1" id="KW-0812">Transmembrane</keyword>
<dbReference type="EMBL" id="NOXT01000109">
    <property type="protein sequence ID" value="OYQ28675.1"/>
    <property type="molecule type" value="Genomic_DNA"/>
</dbReference>
<evidence type="ECO:0000256" key="1">
    <source>
        <dbReference type="SAM" id="Phobius"/>
    </source>
</evidence>
<dbReference type="AlphaFoldDB" id="A0A255YJC4"/>
<dbReference type="Pfam" id="PF07330">
    <property type="entry name" value="DUF1467"/>
    <property type="match status" value="1"/>
</dbReference>
<feature type="transmembrane region" description="Helical" evidence="1">
    <location>
        <begin position="55"/>
        <end position="79"/>
    </location>
</feature>
<evidence type="ECO:0008006" key="4">
    <source>
        <dbReference type="Google" id="ProtNLM"/>
    </source>
</evidence>
<reference evidence="2 3" key="1">
    <citation type="submission" date="2017-07" db="EMBL/GenBank/DDBJ databases">
        <title>Sandarakinorhabdus cyanobacteriorum sp. nov., a novel bacterium isolated from cyanobacterial aggregates in a eutrophic lake.</title>
        <authorList>
            <person name="Cai H."/>
        </authorList>
    </citation>
    <scope>NUCLEOTIDE SEQUENCE [LARGE SCALE GENOMIC DNA]</scope>
    <source>
        <strain evidence="2 3">TH057</strain>
    </source>
</reference>
<keyword evidence="3" id="KW-1185">Reference proteome</keyword>
<proteinExistence type="predicted"/>
<evidence type="ECO:0000313" key="2">
    <source>
        <dbReference type="EMBL" id="OYQ28675.1"/>
    </source>
</evidence>
<evidence type="ECO:0000313" key="3">
    <source>
        <dbReference type="Proteomes" id="UP000216991"/>
    </source>
</evidence>
<feature type="transmembrane region" description="Helical" evidence="1">
    <location>
        <begin position="7"/>
        <end position="26"/>
    </location>
</feature>
<comment type="caution">
    <text evidence="2">The sequence shown here is derived from an EMBL/GenBank/DDBJ whole genome shotgun (WGS) entry which is preliminary data.</text>
</comment>
<name>A0A255YJC4_9SPHN</name>
<gene>
    <name evidence="2" type="ORF">CHU93_08935</name>
</gene>
<dbReference type="Proteomes" id="UP000216991">
    <property type="component" value="Unassembled WGS sequence"/>
</dbReference>
<accession>A0A255YJC4</accession>
<dbReference type="InterPro" id="IPR009935">
    <property type="entry name" value="DUF1467"/>
</dbReference>
<protein>
    <recommendedName>
        <fullName evidence="4">DUF1467 domain-containing protein</fullName>
    </recommendedName>
</protein>